<gene>
    <name evidence="2" type="ORF">SAMN04488038_106103</name>
</gene>
<proteinExistence type="predicted"/>
<evidence type="ECO:0000313" key="3">
    <source>
        <dbReference type="Proteomes" id="UP000199233"/>
    </source>
</evidence>
<sequence>MKVILAFVPAAAALLLCACGASKPSDKQAREIVEQSFADIQKLGAGPLTDFTKANGEALERSGQKIYIYHYLAATTLPEGIAWVKGGLLGLGQHKFVRDDGRGLYVQKEDLPAGTTAVRRGQIEFRQTEQGWVSEGGPQRVDTGYCIDLKPDACYKQLGYDKLE</sequence>
<evidence type="ECO:0000313" key="2">
    <source>
        <dbReference type="EMBL" id="SEQ41494.1"/>
    </source>
</evidence>
<dbReference type="PROSITE" id="PS51257">
    <property type="entry name" value="PROKAR_LIPOPROTEIN"/>
    <property type="match status" value="1"/>
</dbReference>
<reference evidence="3" key="1">
    <citation type="submission" date="2016-10" db="EMBL/GenBank/DDBJ databases">
        <authorList>
            <person name="Varghese N."/>
            <person name="Submissions S."/>
        </authorList>
    </citation>
    <scope>NUCLEOTIDE SEQUENCE [LARGE SCALE GENOMIC DNA]</scope>
    <source>
        <strain evidence="3">DSM 25927</strain>
    </source>
</reference>
<name>A0A1H9FUC1_9GAMM</name>
<keyword evidence="3" id="KW-1185">Reference proteome</keyword>
<protein>
    <recommendedName>
        <fullName evidence="4">Lipoprotein</fullName>
    </recommendedName>
</protein>
<dbReference type="Proteomes" id="UP000199233">
    <property type="component" value="Unassembled WGS sequence"/>
</dbReference>
<feature type="signal peptide" evidence="1">
    <location>
        <begin position="1"/>
        <end position="20"/>
    </location>
</feature>
<dbReference type="EMBL" id="FOFS01000006">
    <property type="protein sequence ID" value="SEQ41494.1"/>
    <property type="molecule type" value="Genomic_DNA"/>
</dbReference>
<organism evidence="2 3">
    <name type="scientific">Solimonas aquatica</name>
    <dbReference type="NCBI Taxonomy" id="489703"/>
    <lineage>
        <taxon>Bacteria</taxon>
        <taxon>Pseudomonadati</taxon>
        <taxon>Pseudomonadota</taxon>
        <taxon>Gammaproteobacteria</taxon>
        <taxon>Nevskiales</taxon>
        <taxon>Nevskiaceae</taxon>
        <taxon>Solimonas</taxon>
    </lineage>
</organism>
<dbReference type="AlphaFoldDB" id="A0A1H9FUC1"/>
<keyword evidence="1" id="KW-0732">Signal</keyword>
<dbReference type="RefSeq" id="WP_093284845.1">
    <property type="nucleotide sequence ID" value="NZ_FOFS01000006.1"/>
</dbReference>
<evidence type="ECO:0000256" key="1">
    <source>
        <dbReference type="SAM" id="SignalP"/>
    </source>
</evidence>
<evidence type="ECO:0008006" key="4">
    <source>
        <dbReference type="Google" id="ProtNLM"/>
    </source>
</evidence>
<accession>A0A1H9FUC1</accession>
<feature type="chain" id="PRO_5011634644" description="Lipoprotein" evidence="1">
    <location>
        <begin position="21"/>
        <end position="164"/>
    </location>
</feature>